<gene>
    <name evidence="1" type="ORF">Cylst_1334</name>
</gene>
<dbReference type="eggNOG" id="ENOG5032GTT">
    <property type="taxonomic scope" value="Bacteria"/>
</dbReference>
<dbReference type="HOGENOM" id="CLU_162608_0_0_3"/>
<protein>
    <submittedName>
        <fullName evidence="1">Uncharacterized protein</fullName>
    </submittedName>
</protein>
<reference evidence="1 2" key="1">
    <citation type="submission" date="2012-06" db="EMBL/GenBank/DDBJ databases">
        <title>Finished chromosome of genome of Cylindrospermum stagnale PCC 7417.</title>
        <authorList>
            <consortium name="US DOE Joint Genome Institute"/>
            <person name="Gugger M."/>
            <person name="Coursin T."/>
            <person name="Rippka R."/>
            <person name="Tandeau De Marsac N."/>
            <person name="Huntemann M."/>
            <person name="Wei C.-L."/>
            <person name="Han J."/>
            <person name="Detter J.C."/>
            <person name="Han C."/>
            <person name="Tapia R."/>
            <person name="Chen A."/>
            <person name="Kyrpides N."/>
            <person name="Mavromatis K."/>
            <person name="Markowitz V."/>
            <person name="Szeto E."/>
            <person name="Ivanova N."/>
            <person name="Pagani I."/>
            <person name="Pati A."/>
            <person name="Goodwin L."/>
            <person name="Nordberg H.P."/>
            <person name="Cantor M.N."/>
            <person name="Hua S.X."/>
            <person name="Woyke T."/>
            <person name="Kerfeld C.A."/>
        </authorList>
    </citation>
    <scope>NUCLEOTIDE SEQUENCE [LARGE SCALE GENOMIC DNA]</scope>
    <source>
        <strain evidence="1 2">PCC 7417</strain>
    </source>
</reference>
<dbReference type="Proteomes" id="UP000010475">
    <property type="component" value="Chromosome"/>
</dbReference>
<proteinExistence type="predicted"/>
<keyword evidence="2" id="KW-1185">Reference proteome</keyword>
<dbReference type="RefSeq" id="WP_015206880.1">
    <property type="nucleotide sequence ID" value="NC_019757.1"/>
</dbReference>
<dbReference type="AlphaFoldDB" id="K9WUZ1"/>
<dbReference type="KEGG" id="csg:Cylst_1334"/>
<sequence>MSGCEAYQIRPLEKFSLSFEKVVKSHYRKNKQARVLFETLIDEYITILRKQPLFDESDSENFPKGCYKPDFDFRKIRFFMPDLRGASRKGRLMYVVHQDSCSVFLVWVYTHEEYPKRPSDGELREQLLLIEKDVLVVPPSLEL</sequence>
<evidence type="ECO:0000313" key="1">
    <source>
        <dbReference type="EMBL" id="AFZ23624.1"/>
    </source>
</evidence>
<accession>K9WUZ1</accession>
<dbReference type="EMBL" id="CP003642">
    <property type="protein sequence ID" value="AFZ23624.1"/>
    <property type="molecule type" value="Genomic_DNA"/>
</dbReference>
<organism evidence="1 2">
    <name type="scientific">Cylindrospermum stagnale PCC 7417</name>
    <dbReference type="NCBI Taxonomy" id="56107"/>
    <lineage>
        <taxon>Bacteria</taxon>
        <taxon>Bacillati</taxon>
        <taxon>Cyanobacteriota</taxon>
        <taxon>Cyanophyceae</taxon>
        <taxon>Nostocales</taxon>
        <taxon>Nostocaceae</taxon>
        <taxon>Cylindrospermum</taxon>
    </lineage>
</organism>
<evidence type="ECO:0000313" key="2">
    <source>
        <dbReference type="Proteomes" id="UP000010475"/>
    </source>
</evidence>
<name>K9WUZ1_9NOST</name>